<dbReference type="KEGG" id="mez:Mtc_0588"/>
<organism evidence="1 2">
    <name type="scientific">Methanocella conradii (strain DSM 24694 / JCM 17849 / CGMCC 1.5162 / HZ254)</name>
    <dbReference type="NCBI Taxonomy" id="1041930"/>
    <lineage>
        <taxon>Archaea</taxon>
        <taxon>Methanobacteriati</taxon>
        <taxon>Methanobacteriota</taxon>
        <taxon>Stenosarchaea group</taxon>
        <taxon>Methanomicrobia</taxon>
        <taxon>Methanocellales</taxon>
        <taxon>Methanocellaceae</taxon>
        <taxon>Methanocella</taxon>
    </lineage>
</organism>
<evidence type="ECO:0000313" key="2">
    <source>
        <dbReference type="Proteomes" id="UP000005233"/>
    </source>
</evidence>
<keyword evidence="2" id="KW-1185">Reference proteome</keyword>
<dbReference type="HOGENOM" id="CLU_3020965_0_0_2"/>
<name>H8I5N3_METCZ</name>
<dbReference type="Proteomes" id="UP000005233">
    <property type="component" value="Chromosome"/>
</dbReference>
<accession>H8I5N3</accession>
<dbReference type="EMBL" id="CP003243">
    <property type="protein sequence ID" value="AFC99352.1"/>
    <property type="molecule type" value="Genomic_DNA"/>
</dbReference>
<protein>
    <submittedName>
        <fullName evidence="1">Uncharacterized protein</fullName>
    </submittedName>
</protein>
<gene>
    <name evidence="1" type="ordered locus">Mtc_0588</name>
</gene>
<sequence>MTNTVAFLITEYTKNIERNYTTEATEIIFTTEVHRGHRDYIHHRGSQRTQRNFIS</sequence>
<evidence type="ECO:0000313" key="1">
    <source>
        <dbReference type="EMBL" id="AFC99352.1"/>
    </source>
</evidence>
<dbReference type="STRING" id="1041930.Mtc_0588"/>
<proteinExistence type="predicted"/>
<reference evidence="1 2" key="1">
    <citation type="journal article" date="2012" name="J. Bacteriol.">
        <title>Complete genome sequence of a thermophilic methanogen, Methanocella conradii HZ254, isolated from Chinese rice field soil.</title>
        <authorList>
            <person name="Lu Z."/>
            <person name="Lu Y."/>
        </authorList>
    </citation>
    <scope>NUCLEOTIDE SEQUENCE [LARGE SCALE GENOMIC DNA]</scope>
    <source>
        <strain evidence="2">DSM 24694 / JCM 17849 / CGMCC 1.5162 / HZ254</strain>
    </source>
</reference>
<dbReference type="AlphaFoldDB" id="H8I5N3"/>